<dbReference type="CDD" id="cd07185">
    <property type="entry name" value="OmpA_C-like"/>
    <property type="match status" value="1"/>
</dbReference>
<dbReference type="RefSeq" id="WP_069957044.1">
    <property type="nucleotide sequence ID" value="NZ_MCGG01000011.1"/>
</dbReference>
<reference evidence="6" key="1">
    <citation type="submission" date="2016-07" db="EMBL/GenBank/DDBJ databases">
        <authorList>
            <person name="Florea S."/>
            <person name="Webb J.S."/>
            <person name="Jaromczyk J."/>
            <person name="Schardl C.L."/>
        </authorList>
    </citation>
    <scope>NUCLEOTIDE SEQUENCE [LARGE SCALE GENOMIC DNA]</scope>
    <source>
        <strain evidence="6">MV-1</strain>
    </source>
</reference>
<feature type="transmembrane region" description="Helical" evidence="3">
    <location>
        <begin position="21"/>
        <end position="43"/>
    </location>
</feature>
<dbReference type="PANTHER" id="PTHR30329:SF21">
    <property type="entry name" value="LIPOPROTEIN YIAD-RELATED"/>
    <property type="match status" value="1"/>
</dbReference>
<organism evidence="5 6">
    <name type="scientific">Magnetovibrio blakemorei</name>
    <dbReference type="NCBI Taxonomy" id="28181"/>
    <lineage>
        <taxon>Bacteria</taxon>
        <taxon>Pseudomonadati</taxon>
        <taxon>Pseudomonadota</taxon>
        <taxon>Alphaproteobacteria</taxon>
        <taxon>Rhodospirillales</taxon>
        <taxon>Magnetovibrionaceae</taxon>
        <taxon>Magnetovibrio</taxon>
    </lineage>
</organism>
<dbReference type="InterPro" id="IPR050330">
    <property type="entry name" value="Bact_OuterMem_StrucFunc"/>
</dbReference>
<dbReference type="PANTHER" id="PTHR30329">
    <property type="entry name" value="STATOR ELEMENT OF FLAGELLAR MOTOR COMPLEX"/>
    <property type="match status" value="1"/>
</dbReference>
<dbReference type="EMBL" id="MCGG01000011">
    <property type="protein sequence ID" value="OEJ68686.1"/>
    <property type="molecule type" value="Genomic_DNA"/>
</dbReference>
<evidence type="ECO:0000256" key="3">
    <source>
        <dbReference type="SAM" id="Phobius"/>
    </source>
</evidence>
<evidence type="ECO:0000313" key="6">
    <source>
        <dbReference type="Proteomes" id="UP000095347"/>
    </source>
</evidence>
<keyword evidence="6" id="KW-1185">Reference proteome</keyword>
<keyword evidence="3" id="KW-0812">Transmembrane</keyword>
<dbReference type="PROSITE" id="PS51123">
    <property type="entry name" value="OMPA_2"/>
    <property type="match status" value="1"/>
</dbReference>
<dbReference type="InterPro" id="IPR036737">
    <property type="entry name" value="OmpA-like_sf"/>
</dbReference>
<dbReference type="Gene3D" id="1.10.287.1490">
    <property type="match status" value="1"/>
</dbReference>
<accession>A0A1E5QA55</accession>
<dbReference type="Proteomes" id="UP000095347">
    <property type="component" value="Unassembled WGS sequence"/>
</dbReference>
<keyword evidence="3" id="KW-1133">Transmembrane helix</keyword>
<dbReference type="NCBIfam" id="NF006543">
    <property type="entry name" value="PRK09039.1-2"/>
    <property type="match status" value="1"/>
</dbReference>
<dbReference type="NCBIfam" id="NF006544">
    <property type="entry name" value="PRK09039.1-3"/>
    <property type="match status" value="1"/>
</dbReference>
<proteinExistence type="predicted"/>
<keyword evidence="1 3" id="KW-0472">Membrane</keyword>
<keyword evidence="2" id="KW-0175">Coiled coil</keyword>
<dbReference type="STRING" id="28181.BEN30_05590"/>
<evidence type="ECO:0000259" key="4">
    <source>
        <dbReference type="PROSITE" id="PS51123"/>
    </source>
</evidence>
<feature type="coiled-coil region" evidence="2">
    <location>
        <begin position="110"/>
        <end position="193"/>
    </location>
</feature>
<dbReference type="Gene3D" id="3.30.1330.60">
    <property type="entry name" value="OmpA-like domain"/>
    <property type="match status" value="1"/>
</dbReference>
<dbReference type="InterPro" id="IPR006665">
    <property type="entry name" value="OmpA-like"/>
</dbReference>
<name>A0A1E5QA55_9PROT</name>
<dbReference type="SUPFAM" id="SSF103088">
    <property type="entry name" value="OmpA-like"/>
    <property type="match status" value="1"/>
</dbReference>
<feature type="domain" description="OmpA-like" evidence="4">
    <location>
        <begin position="236"/>
        <end position="362"/>
    </location>
</feature>
<gene>
    <name evidence="5" type="ORF">BEN30_05590</name>
</gene>
<dbReference type="AlphaFoldDB" id="A0A1E5QA55"/>
<evidence type="ECO:0000313" key="5">
    <source>
        <dbReference type="EMBL" id="OEJ68686.1"/>
    </source>
</evidence>
<dbReference type="OrthoDB" id="9815217at2"/>
<dbReference type="GO" id="GO:0016020">
    <property type="term" value="C:membrane"/>
    <property type="evidence" value="ECO:0007669"/>
    <property type="project" value="UniProtKB-UniRule"/>
</dbReference>
<comment type="caution">
    <text evidence="5">The sequence shown here is derived from an EMBL/GenBank/DDBJ whole genome shotgun (WGS) entry which is preliminary data.</text>
</comment>
<protein>
    <recommendedName>
        <fullName evidence="4">OmpA-like domain-containing protein</fullName>
    </recommendedName>
</protein>
<evidence type="ECO:0000256" key="2">
    <source>
        <dbReference type="SAM" id="Coils"/>
    </source>
</evidence>
<dbReference type="Pfam" id="PF00691">
    <property type="entry name" value="OmpA"/>
    <property type="match status" value="1"/>
</dbReference>
<evidence type="ECO:0000256" key="1">
    <source>
        <dbReference type="PROSITE-ProRule" id="PRU00473"/>
    </source>
</evidence>
<sequence>MAALSRRNRNRADIWPGFVDALASLLMVIIFLLLVFVLAQFFLGEALSGRDSALKKLDREVAELVDMLALERNANTKLRSDVNRMSGELQASISEGDRLKLEIEDGKAEVSRLVGDVVKLEALKKQLEADIGKLATEIDEKDKALLAEQDLSESARAEVAMLNGQMGQLRDQMAALNKALGAAETKAKDQNAQIVSLGKRLNAALASKVMELSAYRSEFFGRLAKILGAQEGIEIVGDRFVFQSEVLFASGEAELNIGAYDQLRGLAGTIIDLQVQIPADIDWVLRVDGHTDRVPIRNLQFASNWELSSARAISVVKFLIEQGVPAKRLVAAGFGEYQPLTTATDPTSLTRNRRIELKLTQR</sequence>